<dbReference type="Pfam" id="PF07715">
    <property type="entry name" value="Plug"/>
    <property type="match status" value="1"/>
</dbReference>
<evidence type="ECO:0000256" key="5">
    <source>
        <dbReference type="ARBA" id="ARBA00023004"/>
    </source>
</evidence>
<dbReference type="Pfam" id="PF13715">
    <property type="entry name" value="CarbopepD_reg_2"/>
    <property type="match status" value="1"/>
</dbReference>
<gene>
    <name evidence="12" type="ORF">METZ01_LOCUS125813</name>
</gene>
<dbReference type="SUPFAM" id="SSF49464">
    <property type="entry name" value="Carboxypeptidase regulatory domain-like"/>
    <property type="match status" value="1"/>
</dbReference>
<evidence type="ECO:0000313" key="12">
    <source>
        <dbReference type="EMBL" id="SVA72959.1"/>
    </source>
</evidence>
<protein>
    <recommendedName>
        <fullName evidence="13">TonB-dependent receptor plug domain-containing protein</fullName>
    </recommendedName>
</protein>
<dbReference type="Gene3D" id="2.40.170.20">
    <property type="entry name" value="TonB-dependent receptor, beta-barrel domain"/>
    <property type="match status" value="1"/>
</dbReference>
<dbReference type="InterPro" id="IPR036942">
    <property type="entry name" value="Beta-barrel_TonB_sf"/>
</dbReference>
<keyword evidence="8" id="KW-0472">Membrane</keyword>
<feature type="domain" description="TonB-dependent receptor plug" evidence="11">
    <location>
        <begin position="94"/>
        <end position="200"/>
    </location>
</feature>
<dbReference type="PANTHER" id="PTHR32552:SF81">
    <property type="entry name" value="TONB-DEPENDENT OUTER MEMBRANE RECEPTOR"/>
    <property type="match status" value="1"/>
</dbReference>
<accession>A0A381Y7B7</accession>
<evidence type="ECO:0000256" key="8">
    <source>
        <dbReference type="ARBA" id="ARBA00023136"/>
    </source>
</evidence>
<name>A0A381Y7B7_9ZZZZ</name>
<evidence type="ECO:0000259" key="11">
    <source>
        <dbReference type="Pfam" id="PF07715"/>
    </source>
</evidence>
<sequence length="658" mass="73895">MLFSQISGIVIDSKTSQPIKGVNITADEKGTSTDLNGEFHLDVGKGAELQFSHIGYKIVNAIANDGMRIVLITNVLESDEIIVHAGLIDEHFQRTASSVTVLRKKDLYEKGKDHFQMVIGNIPNLNWAGGTSRPRYFQIRGIGERSHYFGEGPPNFSVGFVIDDIDFSGLGMAGSLYDIEQVEVFKGPQSSVYGPNSMAGLISLRSTDPSENSESSMTATYGSDRHHRIGFITNIRIRNGTFLRVSGLKSYIDGFRQNISQDRNNTNKRDELFLRAKVMSQPMKKLSLLGTVMVTDLDNGYDAWAPDNNEEFKTYSNDRGEDSQRTTAASLRANYSISNELHLTSITTLSATDLVHSYDGDWADSAFWHDNHGFDPQVEGWAYEFFDKNNRNRLSFTQELRSSIGSFIIGSFYKHLKEEDKASGYLFGGIANNATAAYDFMVLAGYSQYCYDLTSTLKLQGNARYETNYIEYTGDNRSLDYFGDYMILPPVAFNVNHSMVGFRGFLIYMMDEFTSYYASVSQGYKSGGVNQQPYLSETNRPFDPEFIHNVEAGLKRTTNKYRTQLVAFYGIRKDQQVSISSQQIDGDPNSFIFYTGNATSGWIKGLEWEHVHEIGRLICAKLSLGYLNTWVNEFYYKLNVGSEEKGGNRDAAMAPDIT</sequence>
<evidence type="ECO:0000256" key="2">
    <source>
        <dbReference type="ARBA" id="ARBA00022448"/>
    </source>
</evidence>
<reference evidence="12" key="1">
    <citation type="submission" date="2018-05" db="EMBL/GenBank/DDBJ databases">
        <authorList>
            <person name="Lanie J.A."/>
            <person name="Ng W.-L."/>
            <person name="Kazmierczak K.M."/>
            <person name="Andrzejewski T.M."/>
            <person name="Davidsen T.M."/>
            <person name="Wayne K.J."/>
            <person name="Tettelin H."/>
            <person name="Glass J.I."/>
            <person name="Rusch D."/>
            <person name="Podicherti R."/>
            <person name="Tsui H.-C.T."/>
            <person name="Winkler M.E."/>
        </authorList>
    </citation>
    <scope>NUCLEOTIDE SEQUENCE</scope>
</reference>
<dbReference type="Gene3D" id="2.60.40.1120">
    <property type="entry name" value="Carboxypeptidase-like, regulatory domain"/>
    <property type="match status" value="1"/>
</dbReference>
<dbReference type="InterPro" id="IPR000531">
    <property type="entry name" value="Beta-barrel_TonB"/>
</dbReference>
<dbReference type="Pfam" id="PF00593">
    <property type="entry name" value="TonB_dep_Rec_b-barrel"/>
    <property type="match status" value="1"/>
</dbReference>
<dbReference type="GO" id="GO:0006826">
    <property type="term" value="P:iron ion transport"/>
    <property type="evidence" value="ECO:0007669"/>
    <property type="project" value="UniProtKB-KW"/>
</dbReference>
<feature type="domain" description="TonB-dependent receptor-like beta-barrel" evidence="10">
    <location>
        <begin position="303"/>
        <end position="610"/>
    </location>
</feature>
<evidence type="ECO:0000259" key="10">
    <source>
        <dbReference type="Pfam" id="PF00593"/>
    </source>
</evidence>
<keyword evidence="5" id="KW-0408">Iron</keyword>
<dbReference type="EMBL" id="UINC01017563">
    <property type="protein sequence ID" value="SVA72959.1"/>
    <property type="molecule type" value="Genomic_DNA"/>
</dbReference>
<dbReference type="GO" id="GO:0009279">
    <property type="term" value="C:cell outer membrane"/>
    <property type="evidence" value="ECO:0007669"/>
    <property type="project" value="UniProtKB-SubCell"/>
</dbReference>
<dbReference type="InterPro" id="IPR012910">
    <property type="entry name" value="Plug_dom"/>
</dbReference>
<evidence type="ECO:0000256" key="1">
    <source>
        <dbReference type="ARBA" id="ARBA00004571"/>
    </source>
</evidence>
<keyword evidence="9" id="KW-0998">Cell outer membrane</keyword>
<dbReference type="PANTHER" id="PTHR32552">
    <property type="entry name" value="FERRICHROME IRON RECEPTOR-RELATED"/>
    <property type="match status" value="1"/>
</dbReference>
<organism evidence="12">
    <name type="scientific">marine metagenome</name>
    <dbReference type="NCBI Taxonomy" id="408172"/>
    <lineage>
        <taxon>unclassified sequences</taxon>
        <taxon>metagenomes</taxon>
        <taxon>ecological metagenomes</taxon>
    </lineage>
</organism>
<keyword evidence="7" id="KW-0798">TonB box</keyword>
<evidence type="ECO:0000256" key="7">
    <source>
        <dbReference type="ARBA" id="ARBA00023077"/>
    </source>
</evidence>
<evidence type="ECO:0000256" key="4">
    <source>
        <dbReference type="ARBA" id="ARBA00022692"/>
    </source>
</evidence>
<dbReference type="SUPFAM" id="SSF56935">
    <property type="entry name" value="Porins"/>
    <property type="match status" value="1"/>
</dbReference>
<evidence type="ECO:0000256" key="9">
    <source>
        <dbReference type="ARBA" id="ARBA00023237"/>
    </source>
</evidence>
<feature type="non-terminal residue" evidence="12">
    <location>
        <position position="658"/>
    </location>
</feature>
<evidence type="ECO:0000256" key="3">
    <source>
        <dbReference type="ARBA" id="ARBA00022496"/>
    </source>
</evidence>
<keyword evidence="6" id="KW-0406">Ion transport</keyword>
<comment type="subcellular location">
    <subcellularLocation>
        <location evidence="1">Cell outer membrane</location>
        <topology evidence="1">Multi-pass membrane protein</topology>
    </subcellularLocation>
</comment>
<proteinExistence type="predicted"/>
<keyword evidence="2" id="KW-0813">Transport</keyword>
<keyword evidence="3" id="KW-0410">Iron transport</keyword>
<dbReference type="AlphaFoldDB" id="A0A381Y7B7"/>
<dbReference type="InterPro" id="IPR008969">
    <property type="entry name" value="CarboxyPept-like_regulatory"/>
</dbReference>
<evidence type="ECO:0008006" key="13">
    <source>
        <dbReference type="Google" id="ProtNLM"/>
    </source>
</evidence>
<keyword evidence="4" id="KW-0812">Transmembrane</keyword>
<dbReference type="InterPro" id="IPR039426">
    <property type="entry name" value="TonB-dep_rcpt-like"/>
</dbReference>
<evidence type="ECO:0000256" key="6">
    <source>
        <dbReference type="ARBA" id="ARBA00023065"/>
    </source>
</evidence>